<name>A0A154V1W0_9MICO</name>
<sequence length="153" mass="16346">MSRRTKTIRILFPPKLLATLAIGSLTALGLAFTGPAHSASAEESTPQARVAASIEHGQLQQDVGSGRLTDATATGIAGQHIPTSPTDGAIAEQKLFGIHWPEIRIHIHIPLPPVHIHIPHIHVPSINIHIPIHVPLPHIDLPPIHIPPGGHRP</sequence>
<evidence type="ECO:0000313" key="3">
    <source>
        <dbReference type="Proteomes" id="UP000076218"/>
    </source>
</evidence>
<evidence type="ECO:0000256" key="1">
    <source>
        <dbReference type="SAM" id="SignalP"/>
    </source>
</evidence>
<organism evidence="2 3">
    <name type="scientific">Clavibacter tessellarius</name>
    <dbReference type="NCBI Taxonomy" id="31965"/>
    <lineage>
        <taxon>Bacteria</taxon>
        <taxon>Bacillati</taxon>
        <taxon>Actinomycetota</taxon>
        <taxon>Actinomycetes</taxon>
        <taxon>Micrococcales</taxon>
        <taxon>Microbacteriaceae</taxon>
        <taxon>Clavibacter</taxon>
    </lineage>
</organism>
<evidence type="ECO:0008006" key="4">
    <source>
        <dbReference type="Google" id="ProtNLM"/>
    </source>
</evidence>
<comment type="caution">
    <text evidence="2">The sequence shown here is derived from an EMBL/GenBank/DDBJ whole genome shotgun (WGS) entry which is preliminary data.</text>
</comment>
<dbReference type="RefSeq" id="WP_063071287.1">
    <property type="nucleotide sequence ID" value="NZ_LQXA01000026.1"/>
</dbReference>
<keyword evidence="1" id="KW-0732">Signal</keyword>
<accession>A0A154V1W0</accession>
<proteinExistence type="predicted"/>
<feature type="chain" id="PRO_5007601497" description="Secreted protein" evidence="1">
    <location>
        <begin position="39"/>
        <end position="153"/>
    </location>
</feature>
<feature type="signal peptide" evidence="1">
    <location>
        <begin position="1"/>
        <end position="38"/>
    </location>
</feature>
<dbReference type="Proteomes" id="UP000076218">
    <property type="component" value="Unassembled WGS sequence"/>
</dbReference>
<gene>
    <name evidence="2" type="ORF">AWH51_08350</name>
</gene>
<protein>
    <recommendedName>
        <fullName evidence="4">Secreted protein</fullName>
    </recommendedName>
</protein>
<dbReference type="EMBL" id="LQXA01000026">
    <property type="protein sequence ID" value="KZC95370.1"/>
    <property type="molecule type" value="Genomic_DNA"/>
</dbReference>
<reference evidence="2 3" key="1">
    <citation type="submission" date="2016-01" db="EMBL/GenBank/DDBJ databases">
        <title>Draft genome sequence of Clavibacter michiganensis subsp. tessellarius DOAB 609.</title>
        <authorList>
            <person name="Tambong J.T."/>
        </authorList>
    </citation>
    <scope>NUCLEOTIDE SEQUENCE [LARGE SCALE GENOMIC DNA]</scope>
    <source>
        <strain evidence="2 3">DOAB 609</strain>
    </source>
</reference>
<evidence type="ECO:0000313" key="2">
    <source>
        <dbReference type="EMBL" id="KZC95370.1"/>
    </source>
</evidence>
<dbReference type="AlphaFoldDB" id="A0A154V1W0"/>